<dbReference type="SUPFAM" id="SSF144292">
    <property type="entry name" value="occludin/ELL-like"/>
    <property type="match status" value="1"/>
</dbReference>
<keyword evidence="17" id="KW-1185">Reference proteome</keyword>
<comment type="subcellular location">
    <subcellularLocation>
        <location evidence="1">Membrane</location>
        <topology evidence="1">Single-pass membrane protein</topology>
    </subcellularLocation>
</comment>
<feature type="region of interest" description="Disordered" evidence="13">
    <location>
        <begin position="605"/>
        <end position="640"/>
    </location>
</feature>
<dbReference type="InterPro" id="IPR005805">
    <property type="entry name" value="Rieske_Fe-S_prot_C"/>
</dbReference>
<keyword evidence="7" id="KW-0408">Iron</keyword>
<dbReference type="GO" id="GO:0006368">
    <property type="term" value="P:transcription elongation by RNA polymerase II"/>
    <property type="evidence" value="ECO:0007669"/>
    <property type="project" value="InterPro"/>
</dbReference>
<dbReference type="InterPro" id="IPR042065">
    <property type="entry name" value="E3_ELL-like"/>
</dbReference>
<comment type="cofactor">
    <cofactor evidence="11">
        <name>[2Fe-2S] cluster</name>
        <dbReference type="ChEBI" id="CHEBI:190135"/>
    </cofactor>
</comment>
<dbReference type="CDD" id="cd03470">
    <property type="entry name" value="Rieske_cytochrome_bc1"/>
    <property type="match status" value="1"/>
</dbReference>
<dbReference type="InterPro" id="IPR004192">
    <property type="entry name" value="Rieske_TM"/>
</dbReference>
<organism evidence="16 17">
    <name type="scientific">Trichinella britovi</name>
    <name type="common">Parasitic roundworm</name>
    <dbReference type="NCBI Taxonomy" id="45882"/>
    <lineage>
        <taxon>Eukaryota</taxon>
        <taxon>Metazoa</taxon>
        <taxon>Ecdysozoa</taxon>
        <taxon>Nematoda</taxon>
        <taxon>Enoplea</taxon>
        <taxon>Dorylaimia</taxon>
        <taxon>Trichinellida</taxon>
        <taxon>Trichinellidae</taxon>
        <taxon>Trichinella</taxon>
    </lineage>
</organism>
<dbReference type="AlphaFoldDB" id="A0A0V1DDJ8"/>
<comment type="caution">
    <text evidence="16">The sequence shown here is derived from an EMBL/GenBank/DDBJ whole genome shotgun (WGS) entry which is preliminary data.</text>
</comment>
<dbReference type="GO" id="GO:0006383">
    <property type="term" value="P:transcription by RNA polymerase III"/>
    <property type="evidence" value="ECO:0007669"/>
    <property type="project" value="InterPro"/>
</dbReference>
<dbReference type="InterPro" id="IPR017941">
    <property type="entry name" value="Rieske_2Fe-2S"/>
</dbReference>
<dbReference type="OrthoDB" id="1637982at2759"/>
<keyword evidence="5" id="KW-0479">Metal-binding</keyword>
<evidence type="ECO:0000256" key="1">
    <source>
        <dbReference type="ARBA" id="ARBA00004167"/>
    </source>
</evidence>
<dbReference type="Pfam" id="PF07303">
    <property type="entry name" value="Occludin_ELL"/>
    <property type="match status" value="1"/>
</dbReference>
<evidence type="ECO:0000256" key="12">
    <source>
        <dbReference type="PROSITE-ProRule" id="PRU01324"/>
    </source>
</evidence>
<feature type="region of interest" description="Disordered" evidence="13">
    <location>
        <begin position="679"/>
        <end position="710"/>
    </location>
</feature>
<dbReference type="GO" id="GO:0051537">
    <property type="term" value="F:2 iron, 2 sulfur cluster binding"/>
    <property type="evidence" value="ECO:0007669"/>
    <property type="project" value="UniProtKB-KW"/>
</dbReference>
<dbReference type="Pfam" id="PF05132">
    <property type="entry name" value="RNA_pol_Rpc4"/>
    <property type="match status" value="1"/>
</dbReference>
<feature type="compositionally biased region" description="Low complexity" evidence="13">
    <location>
        <begin position="168"/>
        <end position="195"/>
    </location>
</feature>
<evidence type="ECO:0000256" key="2">
    <source>
        <dbReference type="ARBA" id="ARBA00010651"/>
    </source>
</evidence>
<dbReference type="EMBL" id="JYDI01000011">
    <property type="protein sequence ID" value="KRY59607.1"/>
    <property type="molecule type" value="Genomic_DNA"/>
</dbReference>
<feature type="domain" description="OCEL" evidence="15">
    <location>
        <begin position="497"/>
        <end position="606"/>
    </location>
</feature>
<proteinExistence type="inferred from homology"/>
<feature type="region of interest" description="Disordered" evidence="13">
    <location>
        <begin position="168"/>
        <end position="217"/>
    </location>
</feature>
<sequence>MTAASSEIFPLAQRDVNLPQLTAFIIKLTDSSLQSLQDSVRTCSGYAGSSSKFGSIEFQPDDCRISFGPDAQAFKFTLSKVQDASSKGPQDAIEQCRDGSQWIKLGAVRHRIKVLATDDSYHNIKKKALRAEEEAKKSALKVLKQPKEGVSKASEKIWNKVQDAMNASSKKGSVTSASSSFQSSGSSQLVSPPRSNGHQRHQLSSSTSSSIPTKSRFDITKKSVRERIIHHLIIRPSTANGMLNRLLKEGLSDVDRQQFEATFNSVAQVRGGKSQSSTAGSGCVYDLQPQCFSEVSCDWPFYTNYERQLVRRELNNGAQSSRGRNAYVIDDIIPKKESSRVRPVTGSSSSSKLAKAKAAAVSSSSAGVEHSLQEHHHQSCRDLDKEKSTPNKQRSVISDVSSSARIPPKEQSFSAGKKTTNGYPELTTHHRQANPHSASTTLQSRKRPADVDSQMPKSKKPPPIEQHVAVTSNGYGHCSSDMGVSNHDSNGSPPSNCSFWKDFPSIDSDEQRRRYKQAFDNDYPEYISCYEQLNQFYEEIAIMVNQLKQYDKNSDEYSQLERDICNKYHRWEEDKTIDEVRNRHYQLRLKLAVLKARVQDYDDRKAIPMASRPPRLPLPGSSRGVAPRLQNSMPTRARPLPNLAKAGQRQTPNVAQSLGSSSSSSVAAAAAASKTKTLARANNNNNNNASPKAALPDNSRGSARGGSRFRGNMKSRLMASEGIFSAGFTNELEIKSASDVDHYGEVVVEESFKKEIPDETDEEALEKLFYKENVIADIYFKIVKQFLIFFILQSEKLPTNFVTLLSENSISEEQQKKQAVRNVFFADKNCSPVFVQLPCAIANVAQRMLDCVPLKEDNANSVENDLEKGRETHVLEKFPEGHLGKLQLHKSGKVTLKLNSAHSLPLLMPVQINSDNFVEKLVCLHLNDNEPNGGTMDWLGTVKSRWIVRIQPEFFLHTESVKPLLLSFMQVAMKAVDFSRMNISKKLLYGITGNARHVELRKSGCVYGLNFFPARFNNRNVMSKFTAYQSVFVKGLFTGSSQRYAHTDVTFPDFDEYRRDSTKDIKLRNEDTDVPRKMFSYLSLGVGTAATLYCTKTVALQVISYKGPPFSEEAGAVAEINLNLVPEGKNSTFLWRGKPVFVRHRTAKEINVESQVDISKLRDPEHDHQRVQKPEWLIVLAPCTHLGCVPIPYAGDYKGYFCPCHGSHYDASGRIRRGPAPRNLEVPHYVFKDENTVLIGKTQ</sequence>
<dbReference type="GO" id="GO:0008121">
    <property type="term" value="F:quinol-cytochrome-c reductase activity"/>
    <property type="evidence" value="ECO:0007669"/>
    <property type="project" value="InterPro"/>
</dbReference>
<dbReference type="GO" id="GO:0008023">
    <property type="term" value="C:transcription elongation factor complex"/>
    <property type="evidence" value="ECO:0007669"/>
    <property type="project" value="InterPro"/>
</dbReference>
<keyword evidence="4" id="KW-0001">2Fe-2S</keyword>
<dbReference type="Pfam" id="PF00355">
    <property type="entry name" value="Rieske"/>
    <property type="match status" value="1"/>
</dbReference>
<evidence type="ECO:0000313" key="16">
    <source>
        <dbReference type="EMBL" id="KRY59607.1"/>
    </source>
</evidence>
<evidence type="ECO:0000256" key="3">
    <source>
        <dbReference type="ARBA" id="ARBA00022692"/>
    </source>
</evidence>
<gene>
    <name evidence="16" type="primary">UQCRFS1</name>
    <name evidence="16" type="ORF">T03_14027</name>
</gene>
<feature type="compositionally biased region" description="Polar residues" evidence="13">
    <location>
        <begin position="434"/>
        <end position="443"/>
    </location>
</feature>
<dbReference type="GO" id="GO:0016020">
    <property type="term" value="C:membrane"/>
    <property type="evidence" value="ECO:0007669"/>
    <property type="project" value="UniProtKB-SubCell"/>
</dbReference>
<evidence type="ECO:0000256" key="8">
    <source>
        <dbReference type="ARBA" id="ARBA00023014"/>
    </source>
</evidence>
<dbReference type="Gene3D" id="6.10.140.340">
    <property type="match status" value="1"/>
</dbReference>
<accession>A0A0V1DDJ8</accession>
<evidence type="ECO:0000256" key="10">
    <source>
        <dbReference type="ARBA" id="ARBA00023157"/>
    </source>
</evidence>
<protein>
    <submittedName>
        <fullName evidence="16">Cytochrome b-c1 complex subunit Rieske, mitochondrial</fullName>
    </submittedName>
</protein>
<dbReference type="PANTHER" id="PTHR10134">
    <property type="entry name" value="CYTOCHROME B-C1 COMPLEX SUBUNIT RIESKE, MITOCHONDRIAL"/>
    <property type="match status" value="1"/>
</dbReference>
<dbReference type="InterPro" id="IPR010844">
    <property type="entry name" value="Occludin_ELL"/>
</dbReference>
<feature type="compositionally biased region" description="Low complexity" evidence="13">
    <location>
        <begin position="347"/>
        <end position="366"/>
    </location>
</feature>
<dbReference type="Pfam" id="PF02921">
    <property type="entry name" value="UCR_TM"/>
    <property type="match status" value="1"/>
</dbReference>
<name>A0A0V1DDJ8_TRIBR</name>
<dbReference type="InterPro" id="IPR036390">
    <property type="entry name" value="WH_DNA-bd_sf"/>
</dbReference>
<comment type="similarity">
    <text evidence="2">Belongs to the Rieske iron-sulfur protein family.</text>
</comment>
<evidence type="ECO:0000259" key="14">
    <source>
        <dbReference type="PROSITE" id="PS51296"/>
    </source>
</evidence>
<feature type="compositionally biased region" description="Low complexity" evidence="13">
    <location>
        <begin position="699"/>
        <end position="710"/>
    </location>
</feature>
<keyword evidence="6" id="KW-1133">Transmembrane helix</keyword>
<feature type="compositionally biased region" description="Basic and acidic residues" evidence="13">
    <location>
        <begin position="371"/>
        <end position="389"/>
    </location>
</feature>
<evidence type="ECO:0000256" key="9">
    <source>
        <dbReference type="ARBA" id="ARBA00023136"/>
    </source>
</evidence>
<evidence type="ECO:0000256" key="7">
    <source>
        <dbReference type="ARBA" id="ARBA00023004"/>
    </source>
</evidence>
<dbReference type="FunFam" id="2.102.10.10:FF:000001">
    <property type="entry name" value="Cytochrome b-c1 complex subunit Rieske, mitochondrial"/>
    <property type="match status" value="1"/>
</dbReference>
<keyword evidence="3" id="KW-0812">Transmembrane</keyword>
<dbReference type="InterPro" id="IPR036922">
    <property type="entry name" value="Rieske_2Fe-2S_sf"/>
</dbReference>
<feature type="region of interest" description="Disordered" evidence="13">
    <location>
        <begin position="338"/>
        <end position="494"/>
    </location>
</feature>
<keyword evidence="8" id="KW-0411">Iron-sulfur</keyword>
<evidence type="ECO:0000256" key="11">
    <source>
        <dbReference type="ARBA" id="ARBA00034078"/>
    </source>
</evidence>
<evidence type="ECO:0000256" key="4">
    <source>
        <dbReference type="ARBA" id="ARBA00022714"/>
    </source>
</evidence>
<dbReference type="OMA" id="DIYFKIV"/>
<keyword evidence="9" id="KW-0472">Membrane</keyword>
<dbReference type="InterPro" id="IPR037008">
    <property type="entry name" value="bc1_Rieske_TM_sf"/>
</dbReference>
<dbReference type="SUPFAM" id="SSF81502">
    <property type="entry name" value="ISP transmembrane anchor"/>
    <property type="match status" value="1"/>
</dbReference>
<dbReference type="SUPFAM" id="SSF50022">
    <property type="entry name" value="ISP domain"/>
    <property type="match status" value="1"/>
</dbReference>
<feature type="compositionally biased region" description="Polar residues" evidence="13">
    <location>
        <begin position="411"/>
        <end position="422"/>
    </location>
</feature>
<dbReference type="InterPro" id="IPR007811">
    <property type="entry name" value="RPC4"/>
</dbReference>
<dbReference type="PROSITE" id="PS51296">
    <property type="entry name" value="RIESKE"/>
    <property type="match status" value="1"/>
</dbReference>
<dbReference type="InterPro" id="IPR006317">
    <property type="entry name" value="Ubiquinol_cyt_c_Rdtase_Fe-S-su"/>
</dbReference>
<dbReference type="Gene3D" id="1.20.5.270">
    <property type="entry name" value="Ubiquinol cytochrome reductase, transmembrane domain"/>
    <property type="match status" value="1"/>
</dbReference>
<dbReference type="InterPro" id="IPR019464">
    <property type="entry name" value="ELL_N"/>
</dbReference>
<reference evidence="16 17" key="1">
    <citation type="submission" date="2015-01" db="EMBL/GenBank/DDBJ databases">
        <title>Evolution of Trichinella species and genotypes.</title>
        <authorList>
            <person name="Korhonen P.K."/>
            <person name="Edoardo P."/>
            <person name="Giuseppe L.R."/>
            <person name="Gasser R.B."/>
        </authorList>
    </citation>
    <scope>NUCLEOTIDE SEQUENCE [LARGE SCALE GENOMIC DNA]</scope>
    <source>
        <strain evidence="16">ISS120</strain>
    </source>
</reference>
<dbReference type="Proteomes" id="UP000054653">
    <property type="component" value="Unassembled WGS sequence"/>
</dbReference>
<dbReference type="InterPro" id="IPR014349">
    <property type="entry name" value="Rieske_Fe-S_prot"/>
</dbReference>
<dbReference type="SUPFAM" id="SSF46785">
    <property type="entry name" value="Winged helix' DNA-binding domain"/>
    <property type="match status" value="1"/>
</dbReference>
<evidence type="ECO:0000256" key="5">
    <source>
        <dbReference type="ARBA" id="ARBA00022723"/>
    </source>
</evidence>
<feature type="compositionally biased region" description="Polar residues" evidence="13">
    <location>
        <begin position="390"/>
        <end position="404"/>
    </location>
</feature>
<dbReference type="GO" id="GO:0005666">
    <property type="term" value="C:RNA polymerase III complex"/>
    <property type="evidence" value="ECO:0007669"/>
    <property type="project" value="InterPro"/>
</dbReference>
<dbReference type="STRING" id="45882.A0A0V1DDJ8"/>
<dbReference type="PROSITE" id="PS51980">
    <property type="entry name" value="OCEL"/>
    <property type="match status" value="1"/>
</dbReference>
<evidence type="ECO:0000259" key="15">
    <source>
        <dbReference type="PROSITE" id="PS51980"/>
    </source>
</evidence>
<feature type="compositionally biased region" description="Polar residues" evidence="13">
    <location>
        <begin position="482"/>
        <end position="494"/>
    </location>
</feature>
<dbReference type="GO" id="GO:0003677">
    <property type="term" value="F:DNA binding"/>
    <property type="evidence" value="ECO:0007669"/>
    <property type="project" value="InterPro"/>
</dbReference>
<evidence type="ECO:0000313" key="17">
    <source>
        <dbReference type="Proteomes" id="UP000054653"/>
    </source>
</evidence>
<dbReference type="NCBIfam" id="TIGR01416">
    <property type="entry name" value="Rieske_proteo"/>
    <property type="match status" value="1"/>
</dbReference>
<feature type="domain" description="Rieske" evidence="14">
    <location>
        <begin position="1170"/>
        <end position="1238"/>
    </location>
</feature>
<evidence type="ECO:0000256" key="6">
    <source>
        <dbReference type="ARBA" id="ARBA00022989"/>
    </source>
</evidence>
<comment type="similarity">
    <text evidence="12">Belongs to the ELL/occludin family.</text>
</comment>
<dbReference type="GO" id="GO:0046872">
    <property type="term" value="F:metal ion binding"/>
    <property type="evidence" value="ECO:0007669"/>
    <property type="project" value="UniProtKB-KW"/>
</dbReference>
<dbReference type="PRINTS" id="PR00162">
    <property type="entry name" value="RIESKE"/>
</dbReference>
<dbReference type="Gene3D" id="1.10.10.2670">
    <property type="entry name" value="E3 ubiquitin-protein ligase"/>
    <property type="match status" value="1"/>
</dbReference>
<keyword evidence="10" id="KW-1015">Disulfide bond</keyword>
<dbReference type="Gene3D" id="2.102.10.10">
    <property type="entry name" value="Rieske [2Fe-2S] iron-sulphur domain"/>
    <property type="match status" value="1"/>
</dbReference>
<evidence type="ECO:0000256" key="13">
    <source>
        <dbReference type="SAM" id="MobiDB-lite"/>
    </source>
</evidence>
<dbReference type="Pfam" id="PF10390">
    <property type="entry name" value="ELL"/>
    <property type="match status" value="1"/>
</dbReference>